<dbReference type="GeneID" id="62157921"/>
<dbReference type="EMBL" id="JAATWM020000005">
    <property type="protein sequence ID" value="KAF9880174.1"/>
    <property type="molecule type" value="Genomic_DNA"/>
</dbReference>
<name>A0A9P6IC90_9PEZI</name>
<dbReference type="OrthoDB" id="5521299at2759"/>
<feature type="region of interest" description="Disordered" evidence="1">
    <location>
        <begin position="79"/>
        <end position="98"/>
    </location>
</feature>
<reference evidence="2" key="2">
    <citation type="submission" date="2020-11" db="EMBL/GenBank/DDBJ databases">
        <title>Whole genome sequencing of Colletotrichum sp.</title>
        <authorList>
            <person name="Li H."/>
        </authorList>
    </citation>
    <scope>NUCLEOTIDE SEQUENCE</scope>
    <source>
        <strain evidence="2">CkLH20</strain>
    </source>
</reference>
<feature type="region of interest" description="Disordered" evidence="1">
    <location>
        <begin position="237"/>
        <end position="258"/>
    </location>
</feature>
<keyword evidence="3" id="KW-1185">Reference proteome</keyword>
<evidence type="ECO:0000313" key="3">
    <source>
        <dbReference type="Proteomes" id="UP000781932"/>
    </source>
</evidence>
<evidence type="ECO:0000313" key="2">
    <source>
        <dbReference type="EMBL" id="KAF9880174.1"/>
    </source>
</evidence>
<protein>
    <submittedName>
        <fullName evidence="2">Uncharacterized protein</fullName>
    </submittedName>
</protein>
<accession>A0A9P6IC90</accession>
<reference evidence="2" key="1">
    <citation type="submission" date="2020-03" db="EMBL/GenBank/DDBJ databases">
        <authorList>
            <person name="He L."/>
        </authorList>
    </citation>
    <scope>NUCLEOTIDE SEQUENCE</scope>
    <source>
        <strain evidence="2">CkLH20</strain>
    </source>
</reference>
<organism evidence="2 3">
    <name type="scientific">Colletotrichum karsti</name>
    <dbReference type="NCBI Taxonomy" id="1095194"/>
    <lineage>
        <taxon>Eukaryota</taxon>
        <taxon>Fungi</taxon>
        <taxon>Dikarya</taxon>
        <taxon>Ascomycota</taxon>
        <taxon>Pezizomycotina</taxon>
        <taxon>Sordariomycetes</taxon>
        <taxon>Hypocreomycetidae</taxon>
        <taxon>Glomerellales</taxon>
        <taxon>Glomerellaceae</taxon>
        <taxon>Colletotrichum</taxon>
        <taxon>Colletotrichum boninense species complex</taxon>
    </lineage>
</organism>
<dbReference type="Proteomes" id="UP000781932">
    <property type="component" value="Unassembled WGS sequence"/>
</dbReference>
<proteinExistence type="predicted"/>
<feature type="compositionally biased region" description="Basic and acidic residues" evidence="1">
    <location>
        <begin position="88"/>
        <end position="98"/>
    </location>
</feature>
<evidence type="ECO:0000256" key="1">
    <source>
        <dbReference type="SAM" id="MobiDB-lite"/>
    </source>
</evidence>
<comment type="caution">
    <text evidence="2">The sequence shown here is derived from an EMBL/GenBank/DDBJ whole genome shotgun (WGS) entry which is preliminary data.</text>
</comment>
<sequence length="434" mass="50220">MPTVRIPLKKPVPRQQVYKHLEAAQSTSTTRIPLPRPARPLHVYRHLLRATTYFPLVCRTYLEGRVKSGFRREQARARTAETHLASTRSREAREEENFHRTKALEEGKRKLSVLNTALAGDLVRFRRVLWHVFGRLGKRRRELMAAFVQKEPDAPLNSQQLEEKLAQMEKDSRKKAELLKLPPNKRVYDRTDPTPWVNQKLSPIEDNWDIAKLSKFFDSQKDIQKNLTASASWPRKELPHRYNPQANVPDKDQFGRPTPARRVTKLTRRWWKDVADRLMPPVDKSDWDLLQSIATGDAPRRLWGMPPRRPIALGERVEVNFPWAAHATIPVRDIEKPRSRKFTWLSGKKDDGPFSQTVSKERHGSPYSDRQLRREFLKMWETSSYVAQPQAAAAKGKPNNFIWGTREAVLPVPSAAQQLIFEGVDAKGQLPRAK</sequence>
<feature type="region of interest" description="Disordered" evidence="1">
    <location>
        <begin position="344"/>
        <end position="368"/>
    </location>
</feature>
<feature type="compositionally biased region" description="Basic and acidic residues" evidence="1">
    <location>
        <begin position="359"/>
        <end position="368"/>
    </location>
</feature>
<gene>
    <name evidence="2" type="ORF">CkaCkLH20_02128</name>
</gene>
<dbReference type="AlphaFoldDB" id="A0A9P6IC90"/>
<dbReference type="RefSeq" id="XP_038749635.1">
    <property type="nucleotide sequence ID" value="XM_038884847.1"/>
</dbReference>